<evidence type="ECO:0000313" key="3">
    <source>
        <dbReference type="Proteomes" id="UP001150925"/>
    </source>
</evidence>
<proteinExistence type="predicted"/>
<reference evidence="2" key="1">
    <citation type="submission" date="2022-07" db="EMBL/GenBank/DDBJ databases">
        <title>Phylogenomic reconstructions and comparative analyses of Kickxellomycotina fungi.</title>
        <authorList>
            <person name="Reynolds N.K."/>
            <person name="Stajich J.E."/>
            <person name="Barry K."/>
            <person name="Grigoriev I.V."/>
            <person name="Crous P."/>
            <person name="Smith M.E."/>
        </authorList>
    </citation>
    <scope>NUCLEOTIDE SEQUENCE</scope>
    <source>
        <strain evidence="2">RSA 1196</strain>
    </source>
</reference>
<dbReference type="OrthoDB" id="5640682at2759"/>
<dbReference type="EMBL" id="JANBPY010000193">
    <property type="protein sequence ID" value="KAJ1968365.1"/>
    <property type="molecule type" value="Genomic_DNA"/>
</dbReference>
<accession>A0A9W8AVD7</accession>
<organism evidence="2 3">
    <name type="scientific">Dispira parvispora</name>
    <dbReference type="NCBI Taxonomy" id="1520584"/>
    <lineage>
        <taxon>Eukaryota</taxon>
        <taxon>Fungi</taxon>
        <taxon>Fungi incertae sedis</taxon>
        <taxon>Zoopagomycota</taxon>
        <taxon>Kickxellomycotina</taxon>
        <taxon>Dimargaritomycetes</taxon>
        <taxon>Dimargaritales</taxon>
        <taxon>Dimargaritaceae</taxon>
        <taxon>Dispira</taxon>
    </lineage>
</organism>
<evidence type="ECO:0000313" key="2">
    <source>
        <dbReference type="EMBL" id="KAJ1968365.1"/>
    </source>
</evidence>
<comment type="caution">
    <text evidence="2">The sequence shown here is derived from an EMBL/GenBank/DDBJ whole genome shotgun (WGS) entry which is preliminary data.</text>
</comment>
<feature type="non-terminal residue" evidence="2">
    <location>
        <position position="1"/>
    </location>
</feature>
<dbReference type="Proteomes" id="UP001150925">
    <property type="component" value="Unassembled WGS sequence"/>
</dbReference>
<dbReference type="AlphaFoldDB" id="A0A9W8AVD7"/>
<gene>
    <name evidence="2" type="ORF">IWQ62_001290</name>
</gene>
<sequence length="518" mass="56055">MTTPIRPTLSLAVFHALLDACLITLFVKCQLRQGWDQAIRQLDWDGHETGPFLNADVSPESYVVAFFAALTYYVDIGGSSFLNNAPGSYYIPSPTLTAEPDDSIESVPEPTGPTSPPDHTAHRTVQPPVSESPPRASSCGPYEPELKKSLTNLSPFVAENGDRSATTTTAKNRYREHPLGIRRTSSHPVATRLELDALASADEVARGSTLGQNLPGERMVTWHSTVIDPSLSTHSFVVQQTCVAEPFVVYEIPVPLHIWANPDLPMHRYLQVSVNAVGRTGDIDIPSALDNQPSVLAPPTNDWVLARLVNGLYPLTQDTNLSDAYLLSNPSCIADDSPAEAMAVTNGSPIPYSLPEIQSKQSTISFHLFPALQVHAEFIQTWSPLHRLLALYIHNPIASVCPGRTYRIQSVDLSCDDLVIEDLATPSPPSKNASGLPSSIKNSNRVNLDIAVAAGASHSLVFKVRPKLPQNNADSLVGTSSTSDQGLDAFRCLEVQISGTPVGPGVSHVSFQQYKNTF</sequence>
<feature type="region of interest" description="Disordered" evidence="1">
    <location>
        <begin position="93"/>
        <end position="144"/>
    </location>
</feature>
<evidence type="ECO:0000256" key="1">
    <source>
        <dbReference type="SAM" id="MobiDB-lite"/>
    </source>
</evidence>
<keyword evidence="3" id="KW-1185">Reference proteome</keyword>
<protein>
    <submittedName>
        <fullName evidence="2">Uncharacterized protein</fullName>
    </submittedName>
</protein>
<name>A0A9W8AVD7_9FUNG</name>